<protein>
    <submittedName>
        <fullName evidence="1">Uncharacterized protein</fullName>
    </submittedName>
</protein>
<dbReference type="Proteomes" id="UP000199615">
    <property type="component" value="Unassembled WGS sequence"/>
</dbReference>
<evidence type="ECO:0000313" key="2">
    <source>
        <dbReference type="Proteomes" id="UP000199615"/>
    </source>
</evidence>
<dbReference type="OrthoDB" id="7593251at2"/>
<accession>A0A1H8X2P7</accession>
<proteinExistence type="predicted"/>
<organism evidence="1 2">
    <name type="scientific">Rhodopseudomonas pseudopalustris</name>
    <dbReference type="NCBI Taxonomy" id="1513892"/>
    <lineage>
        <taxon>Bacteria</taxon>
        <taxon>Pseudomonadati</taxon>
        <taxon>Pseudomonadota</taxon>
        <taxon>Alphaproteobacteria</taxon>
        <taxon>Hyphomicrobiales</taxon>
        <taxon>Nitrobacteraceae</taxon>
        <taxon>Rhodopseudomonas</taxon>
    </lineage>
</organism>
<dbReference type="EMBL" id="FODT01000015">
    <property type="protein sequence ID" value="SEP34149.1"/>
    <property type="molecule type" value="Genomic_DNA"/>
</dbReference>
<dbReference type="AlphaFoldDB" id="A0A1H8X2P7"/>
<sequence length="505" mass="56852">MALGGKAEIEAVIRIPNIEALADDELAEVAHMRDGRWSAQTRALLERFGTTKLDLNSGWASTWTLWSCPCCQREKLQIARISSGGVLLCRLEYHHDHIGDLAKRIFRERNPRSGERDINIQVSRAKDALMPLIERFESTQICIDCNLAEGRAKLELTGEIDANFTFAPSEIASFITVAENRTHEIDVEKARTAWLAAKDDFADRIDFATRMAQRIASGRHRREVAPGQRLLGPIQERDVVYRLFAAAVPPGYRHRLGALIEARSVCNDSAGQSLKPKRKAVVRPPTDSEFAAVEAAQGETKTWNHAGPDWLCPCCDRSKREICRKSNRGKWTARIHRVVEYVPEDDEESLARRRLDAASQIIIGSYRSVLICHDCRNVSAELQRRRAGLSEQSLTLDNLRELVEGAVPHSPHEIDFERAAAIAVANAPLMEAIDDFADHRTRAFEVLADIRQMTKIMGWSSRKAREIVGYEIAKAKGWELEEGDDHADWLLAEARRLLAIDEAKQ</sequence>
<name>A0A1H8X2P7_9BRAD</name>
<gene>
    <name evidence="1" type="ORF">SAMN05444123_115111</name>
</gene>
<evidence type="ECO:0000313" key="1">
    <source>
        <dbReference type="EMBL" id="SEP34149.1"/>
    </source>
</evidence>
<reference evidence="2" key="1">
    <citation type="submission" date="2016-10" db="EMBL/GenBank/DDBJ databases">
        <authorList>
            <person name="Varghese N."/>
            <person name="Submissions S."/>
        </authorList>
    </citation>
    <scope>NUCLEOTIDE SEQUENCE [LARGE SCALE GENOMIC DNA]</scope>
    <source>
        <strain evidence="2">DSM 123</strain>
    </source>
</reference>
<keyword evidence="2" id="KW-1185">Reference proteome</keyword>
<dbReference type="RefSeq" id="WP_139202713.1">
    <property type="nucleotide sequence ID" value="NZ_FODT01000015.1"/>
</dbReference>